<gene>
    <name evidence="16" type="ORF">F511_10161</name>
</gene>
<dbReference type="InterPro" id="IPR032675">
    <property type="entry name" value="LRR_dom_sf"/>
</dbReference>
<name>A0A2Z7D8Z1_9LAMI</name>
<feature type="chain" id="PRO_5016333030" evidence="12">
    <location>
        <begin position="19"/>
        <end position="879"/>
    </location>
</feature>
<proteinExistence type="inferred from homology"/>
<keyword evidence="10" id="KW-0067">ATP-binding</keyword>
<comment type="function">
    <text evidence="1">Confers resistance to late blight (Phytophthora infestans) races carrying the avirulence gene Avr1. Resistance proteins guard the plant against pathogens that contain an appropriate avirulence protein via an indirect interaction with this avirulence protein. That triggers a defense system including the hypersensitive response, which restricts the pathogen growth.</text>
</comment>
<evidence type="ECO:0000256" key="3">
    <source>
        <dbReference type="ARBA" id="ARBA00008894"/>
    </source>
</evidence>
<dbReference type="InterPro" id="IPR055414">
    <property type="entry name" value="LRR_R13L4/SHOC2-like"/>
</dbReference>
<evidence type="ECO:0000259" key="15">
    <source>
        <dbReference type="Pfam" id="PF23598"/>
    </source>
</evidence>
<keyword evidence="7" id="KW-0677">Repeat</keyword>
<evidence type="ECO:0000313" key="17">
    <source>
        <dbReference type="Proteomes" id="UP000250235"/>
    </source>
</evidence>
<evidence type="ECO:0000256" key="7">
    <source>
        <dbReference type="ARBA" id="ARBA00022737"/>
    </source>
</evidence>
<dbReference type="SUPFAM" id="SSF52540">
    <property type="entry name" value="P-loop containing nucleoside triphosphate hydrolases"/>
    <property type="match status" value="1"/>
</dbReference>
<keyword evidence="12" id="KW-0732">Signal</keyword>
<keyword evidence="5" id="KW-0433">Leucine-rich repeat</keyword>
<dbReference type="AlphaFoldDB" id="A0A2Z7D8Z1"/>
<dbReference type="GO" id="GO:0043531">
    <property type="term" value="F:ADP binding"/>
    <property type="evidence" value="ECO:0007669"/>
    <property type="project" value="InterPro"/>
</dbReference>
<evidence type="ECO:0000256" key="6">
    <source>
        <dbReference type="ARBA" id="ARBA00022667"/>
    </source>
</evidence>
<evidence type="ECO:0000259" key="14">
    <source>
        <dbReference type="Pfam" id="PF23559"/>
    </source>
</evidence>
<evidence type="ECO:0000256" key="10">
    <source>
        <dbReference type="ARBA" id="ARBA00022840"/>
    </source>
</evidence>
<dbReference type="PANTHER" id="PTHR23155">
    <property type="entry name" value="DISEASE RESISTANCE PROTEIN RP"/>
    <property type="match status" value="1"/>
</dbReference>
<feature type="region of interest" description="Disordered" evidence="11">
    <location>
        <begin position="138"/>
        <end position="159"/>
    </location>
</feature>
<comment type="similarity">
    <text evidence="3">Belongs to the disease resistance NB-LRR family.</text>
</comment>
<dbReference type="FunFam" id="1.10.10.10:FF:000322">
    <property type="entry name" value="Probable disease resistance protein At1g63360"/>
    <property type="match status" value="1"/>
</dbReference>
<dbReference type="Pfam" id="PF00931">
    <property type="entry name" value="NB-ARC"/>
    <property type="match status" value="1"/>
</dbReference>
<dbReference type="FunFam" id="3.40.50.300:FF:001091">
    <property type="entry name" value="Probable disease resistance protein At1g61300"/>
    <property type="match status" value="1"/>
</dbReference>
<feature type="signal peptide" evidence="12">
    <location>
        <begin position="1"/>
        <end position="18"/>
    </location>
</feature>
<evidence type="ECO:0000256" key="11">
    <source>
        <dbReference type="SAM" id="MobiDB-lite"/>
    </source>
</evidence>
<evidence type="ECO:0000313" key="16">
    <source>
        <dbReference type="EMBL" id="KZV55039.1"/>
    </source>
</evidence>
<dbReference type="InterPro" id="IPR044974">
    <property type="entry name" value="Disease_R_plants"/>
</dbReference>
<protein>
    <submittedName>
        <fullName evidence="16">Uncharacterized protein</fullName>
    </submittedName>
</protein>
<dbReference type="PRINTS" id="PR00364">
    <property type="entry name" value="DISEASERSIST"/>
</dbReference>
<keyword evidence="8" id="KW-0547">Nucleotide-binding</keyword>
<keyword evidence="4" id="KW-0963">Cytoplasm</keyword>
<dbReference type="Gene3D" id="3.80.10.10">
    <property type="entry name" value="Ribonuclease Inhibitor"/>
    <property type="match status" value="1"/>
</dbReference>
<accession>A0A2Z7D8Z1</accession>
<dbReference type="Gene3D" id="1.10.8.430">
    <property type="entry name" value="Helical domain of apoptotic protease-activating factors"/>
    <property type="match status" value="1"/>
</dbReference>
<evidence type="ECO:0000256" key="12">
    <source>
        <dbReference type="SAM" id="SignalP"/>
    </source>
</evidence>
<dbReference type="GO" id="GO:0005737">
    <property type="term" value="C:cytoplasm"/>
    <property type="evidence" value="ECO:0007669"/>
    <property type="project" value="UniProtKB-SubCell"/>
</dbReference>
<dbReference type="GO" id="GO:0009626">
    <property type="term" value="P:plant-type hypersensitive response"/>
    <property type="evidence" value="ECO:0007669"/>
    <property type="project" value="UniProtKB-KW"/>
</dbReference>
<feature type="compositionally biased region" description="Low complexity" evidence="11">
    <location>
        <begin position="140"/>
        <end position="151"/>
    </location>
</feature>
<sequence>MAHAALVSLARTLKLVWGGDQLIDRVFGGANRNIESLYGKIVDLQTFLEDFPEKYAPSVRRFETDIKICCQKLEDLIESFVTLTGTVLPGLGDTEERNSLVQILDTHIADIKSLIEYVDSIIEVATKIKRICKEDVPANTYTSSSSSTSSLRRSRPTGQETIVGVNDDLNKIKDRVTNDELNLCFIHVIGTGGIGKTTLARNVYEDPVVEQQFDVRFWVMITQEYHIVKILQGLLPKQGPTSEEPAQEFNELERKLQEPVEKRYLIVLDDMWHGEVWNRIRRAFPDDRIGSRVIVTTRLSDVAAAVDSSSTLHQMQFLNEDQSWTLLREKVYGQEPCVHELEEVGKIIARNCKGLPLTLVVIAGLLKANKTKDYWESVAKNINEAIARNDDEFFAILSLSYDNLPHHLKACFLYMGIFPEDYRIPINKLIKLWVAEGFIRPKGSKSLEELAEEYLEDLVNRSLVLVTKKRSNGKIRFCGIHDVLREFTIQRGHEENFLQHYRYGYTGKLNLPKIPSMLRRLIVNTAGVDSLMDDIYESPLRSLLYFSLYRTGFTTFTSMFLLLRVVDGLKIKAKGFPDQILNLVNLRYLALMYKYTKSCYIPAAISKLENLETLIVNKKSDDYISRMCNLFMPSEIWKMPQLRHLVVYRMIILPYPEGEELGESYSILHNMQTLHVTNLSFTMEVIERLPNLKKLRINYFQPSHELSPTYYTSNFLYLYQLEELNLESGGIDFVQNTSLFPQNLKKLTLKGCRISWEIMSVVASLPYLEVLKLMKNSFIGREWEVTEEFSSLKHLEMESIGLEDWILESNHFPCLEKLIIRWCDKLKEVPESIGDIATLKKLTVKKCNFDVEESVRKIQEQQWDLGNDDLKVHIVSMHS</sequence>
<keyword evidence="9" id="KW-0611">Plant defense</keyword>
<dbReference type="InterPro" id="IPR036388">
    <property type="entry name" value="WH-like_DNA-bd_sf"/>
</dbReference>
<dbReference type="Gene3D" id="1.20.5.4130">
    <property type="match status" value="1"/>
</dbReference>
<evidence type="ECO:0000256" key="4">
    <source>
        <dbReference type="ARBA" id="ARBA00022490"/>
    </source>
</evidence>
<dbReference type="InterPro" id="IPR058922">
    <property type="entry name" value="WHD_DRP"/>
</dbReference>
<feature type="domain" description="Disease resistance protein winged helix" evidence="14">
    <location>
        <begin position="417"/>
        <end position="487"/>
    </location>
</feature>
<evidence type="ECO:0000256" key="8">
    <source>
        <dbReference type="ARBA" id="ARBA00022741"/>
    </source>
</evidence>
<evidence type="ECO:0000256" key="2">
    <source>
        <dbReference type="ARBA" id="ARBA00004496"/>
    </source>
</evidence>
<keyword evidence="6" id="KW-0381">Hypersensitive response</keyword>
<dbReference type="SUPFAM" id="SSF52058">
    <property type="entry name" value="L domain-like"/>
    <property type="match status" value="1"/>
</dbReference>
<organism evidence="16 17">
    <name type="scientific">Dorcoceras hygrometricum</name>
    <dbReference type="NCBI Taxonomy" id="472368"/>
    <lineage>
        <taxon>Eukaryota</taxon>
        <taxon>Viridiplantae</taxon>
        <taxon>Streptophyta</taxon>
        <taxon>Embryophyta</taxon>
        <taxon>Tracheophyta</taxon>
        <taxon>Spermatophyta</taxon>
        <taxon>Magnoliopsida</taxon>
        <taxon>eudicotyledons</taxon>
        <taxon>Gunneridae</taxon>
        <taxon>Pentapetalae</taxon>
        <taxon>asterids</taxon>
        <taxon>lamiids</taxon>
        <taxon>Lamiales</taxon>
        <taxon>Gesneriaceae</taxon>
        <taxon>Didymocarpoideae</taxon>
        <taxon>Trichosporeae</taxon>
        <taxon>Loxocarpinae</taxon>
        <taxon>Dorcoceras</taxon>
    </lineage>
</organism>
<dbReference type="Gene3D" id="3.40.50.300">
    <property type="entry name" value="P-loop containing nucleotide triphosphate hydrolases"/>
    <property type="match status" value="1"/>
</dbReference>
<evidence type="ECO:0000256" key="9">
    <source>
        <dbReference type="ARBA" id="ARBA00022821"/>
    </source>
</evidence>
<dbReference type="GO" id="GO:0005524">
    <property type="term" value="F:ATP binding"/>
    <property type="evidence" value="ECO:0007669"/>
    <property type="project" value="UniProtKB-KW"/>
</dbReference>
<evidence type="ECO:0000256" key="5">
    <source>
        <dbReference type="ARBA" id="ARBA00022614"/>
    </source>
</evidence>
<dbReference type="Pfam" id="PF23598">
    <property type="entry name" value="LRR_14"/>
    <property type="match status" value="1"/>
</dbReference>
<evidence type="ECO:0000259" key="13">
    <source>
        <dbReference type="Pfam" id="PF00931"/>
    </source>
</evidence>
<feature type="domain" description="NB-ARC" evidence="13">
    <location>
        <begin position="166"/>
        <end position="334"/>
    </location>
</feature>
<dbReference type="PANTHER" id="PTHR23155:SF1152">
    <property type="entry name" value="AAA+ ATPASE DOMAIN-CONTAINING PROTEIN"/>
    <property type="match status" value="1"/>
</dbReference>
<dbReference type="InterPro" id="IPR042197">
    <property type="entry name" value="Apaf_helical"/>
</dbReference>
<dbReference type="Proteomes" id="UP000250235">
    <property type="component" value="Unassembled WGS sequence"/>
</dbReference>
<reference evidence="16 17" key="1">
    <citation type="journal article" date="2015" name="Proc. Natl. Acad. Sci. U.S.A.">
        <title>The resurrection genome of Boea hygrometrica: A blueprint for survival of dehydration.</title>
        <authorList>
            <person name="Xiao L."/>
            <person name="Yang G."/>
            <person name="Zhang L."/>
            <person name="Yang X."/>
            <person name="Zhao S."/>
            <person name="Ji Z."/>
            <person name="Zhou Q."/>
            <person name="Hu M."/>
            <person name="Wang Y."/>
            <person name="Chen M."/>
            <person name="Xu Y."/>
            <person name="Jin H."/>
            <person name="Xiao X."/>
            <person name="Hu G."/>
            <person name="Bao F."/>
            <person name="Hu Y."/>
            <person name="Wan P."/>
            <person name="Li L."/>
            <person name="Deng X."/>
            <person name="Kuang T."/>
            <person name="Xiang C."/>
            <person name="Zhu J.K."/>
            <person name="Oliver M.J."/>
            <person name="He Y."/>
        </authorList>
    </citation>
    <scope>NUCLEOTIDE SEQUENCE [LARGE SCALE GENOMIC DNA]</scope>
    <source>
        <strain evidence="17">cv. XS01</strain>
    </source>
</reference>
<keyword evidence="17" id="KW-1185">Reference proteome</keyword>
<dbReference type="InterPro" id="IPR027417">
    <property type="entry name" value="P-loop_NTPase"/>
</dbReference>
<dbReference type="OrthoDB" id="1478287at2759"/>
<feature type="domain" description="Disease resistance R13L4/SHOC-2-like LRR" evidence="15">
    <location>
        <begin position="540"/>
        <end position="845"/>
    </location>
</feature>
<evidence type="ECO:0000256" key="1">
    <source>
        <dbReference type="ARBA" id="ARBA00002074"/>
    </source>
</evidence>
<dbReference type="Pfam" id="PF23559">
    <property type="entry name" value="WHD_DRP"/>
    <property type="match status" value="1"/>
</dbReference>
<comment type="subcellular location">
    <subcellularLocation>
        <location evidence="2">Cytoplasm</location>
    </subcellularLocation>
</comment>
<dbReference type="EMBL" id="KQ989025">
    <property type="protein sequence ID" value="KZV55039.1"/>
    <property type="molecule type" value="Genomic_DNA"/>
</dbReference>
<dbReference type="GO" id="GO:0051607">
    <property type="term" value="P:defense response to virus"/>
    <property type="evidence" value="ECO:0007669"/>
    <property type="project" value="UniProtKB-ARBA"/>
</dbReference>
<dbReference type="InterPro" id="IPR002182">
    <property type="entry name" value="NB-ARC"/>
</dbReference>
<dbReference type="Gene3D" id="1.10.10.10">
    <property type="entry name" value="Winged helix-like DNA-binding domain superfamily/Winged helix DNA-binding domain"/>
    <property type="match status" value="1"/>
</dbReference>